<keyword evidence="2" id="KW-0812">Transmembrane</keyword>
<proteinExistence type="predicted"/>
<evidence type="ECO:0000259" key="3">
    <source>
        <dbReference type="Pfam" id="PF13240"/>
    </source>
</evidence>
<dbReference type="RefSeq" id="WP_114615200.1">
    <property type="nucleotide sequence ID" value="NZ_PPTO01000004.1"/>
</dbReference>
<accession>A0A369LP04</accession>
<dbReference type="EMBL" id="PPTO01000004">
    <property type="protein sequence ID" value="RDB59808.1"/>
    <property type="molecule type" value="Genomic_DNA"/>
</dbReference>
<protein>
    <recommendedName>
        <fullName evidence="3">Zinc-ribbon domain-containing protein</fullName>
    </recommendedName>
</protein>
<feature type="region of interest" description="Disordered" evidence="1">
    <location>
        <begin position="34"/>
        <end position="76"/>
    </location>
</feature>
<dbReference type="AlphaFoldDB" id="A0A369LP04"/>
<organism evidence="4 5">
    <name type="scientific">Slackia isoflavoniconvertens</name>
    <dbReference type="NCBI Taxonomy" id="572010"/>
    <lineage>
        <taxon>Bacteria</taxon>
        <taxon>Bacillati</taxon>
        <taxon>Actinomycetota</taxon>
        <taxon>Coriobacteriia</taxon>
        <taxon>Eggerthellales</taxon>
        <taxon>Eggerthellaceae</taxon>
        <taxon>Slackia</taxon>
    </lineage>
</organism>
<gene>
    <name evidence="4" type="ORF">C1881_03790</name>
</gene>
<evidence type="ECO:0000256" key="1">
    <source>
        <dbReference type="SAM" id="MobiDB-lite"/>
    </source>
</evidence>
<feature type="transmembrane region" description="Helical" evidence="2">
    <location>
        <begin position="110"/>
        <end position="132"/>
    </location>
</feature>
<comment type="caution">
    <text evidence="4">The sequence shown here is derived from an EMBL/GenBank/DDBJ whole genome shotgun (WGS) entry which is preliminary data.</text>
</comment>
<evidence type="ECO:0000313" key="4">
    <source>
        <dbReference type="EMBL" id="RDB59808.1"/>
    </source>
</evidence>
<sequence>MKCPCCGYNLPDDANFCASCGTNVSVASSATAATTTSTEGSGDVAQSTTEPHAAPNNAESGAPETPDSTNTCGEPAHFGSSIGNSFSVHQGSNAASHVGQFLTTKKGKGIVAGAIAAVAAIIVAAVVGFNMANNVPEDTVRQALQNSSTVADGIVANDYVTAQPYDLKSLKIDKQEDESTGEIGAAITGSNKARHVYFSGSMENDFFKTDFTGEAYYVKQGDTWVSLLGPSITGNTTTPLQGVGRISEASESDDYEISNFSSTLDSSNGAYTSTATQDVSYTFWFATDTATNTRTFVFDGDRWKPTGDTAVSNMQTKTNFAGKKFEYTDTGSGLFKTGTTNSTIEFTSDGDNGQVAATYSLDWKYSGDTSKNSSGQYYLPVNLSGNLTGAIEHEFGKDNFSIELNDAENQVTFTGGESYATISAGDGESNTMSLSAATNTKYFESPFQTSTYRMSMGTYVEKA</sequence>
<evidence type="ECO:0000313" key="5">
    <source>
        <dbReference type="Proteomes" id="UP000253975"/>
    </source>
</evidence>
<keyword evidence="2" id="KW-0472">Membrane</keyword>
<keyword evidence="2" id="KW-1133">Transmembrane helix</keyword>
<evidence type="ECO:0000256" key="2">
    <source>
        <dbReference type="SAM" id="Phobius"/>
    </source>
</evidence>
<reference evidence="4 5" key="1">
    <citation type="journal article" date="2018" name="Elife">
        <title>Discovery and characterization of a prevalent human gut bacterial enzyme sufficient for the inactivation of a family of plant toxins.</title>
        <authorList>
            <person name="Koppel N."/>
            <person name="Bisanz J.E."/>
            <person name="Pandelia M.E."/>
            <person name="Turnbaugh P.J."/>
            <person name="Balskus E.P."/>
        </authorList>
    </citation>
    <scope>NUCLEOTIDE SEQUENCE [LARGE SCALE GENOMIC DNA]</scope>
    <source>
        <strain evidence="4 5">OB21 GAM31</strain>
    </source>
</reference>
<dbReference type="InterPro" id="IPR026870">
    <property type="entry name" value="Zinc_ribbon_dom"/>
</dbReference>
<name>A0A369LP04_9ACTN</name>
<dbReference type="Pfam" id="PF13240">
    <property type="entry name" value="Zn_Ribbon_1"/>
    <property type="match status" value="1"/>
</dbReference>
<dbReference type="Proteomes" id="UP000253975">
    <property type="component" value="Unassembled WGS sequence"/>
</dbReference>
<feature type="domain" description="Zinc-ribbon" evidence="3">
    <location>
        <begin position="2"/>
        <end position="23"/>
    </location>
</feature>